<protein>
    <submittedName>
        <fullName evidence="1">Uncharacterized protein</fullName>
    </submittedName>
</protein>
<sequence length="56" mass="5847">MSSTLLTGLDDGSSKTKALTEKDIDLLFDPENVSGSGTIIAATANVLTQLCTMNDQ</sequence>
<dbReference type="GeneID" id="25918371"/>
<accession>A0A0L0EZ06</accession>
<feature type="non-terminal residue" evidence="1">
    <location>
        <position position="56"/>
    </location>
</feature>
<gene>
    <name evidence="1" type="ORF">SARC_17867</name>
</gene>
<dbReference type="RefSeq" id="XP_014143521.1">
    <property type="nucleotide sequence ID" value="XM_014288046.1"/>
</dbReference>
<dbReference type="EMBL" id="KQ254085">
    <property type="protein sequence ID" value="KNC69619.1"/>
    <property type="molecule type" value="Genomic_DNA"/>
</dbReference>
<name>A0A0L0EZ06_9EUKA</name>
<organism evidence="1 2">
    <name type="scientific">Sphaeroforma arctica JP610</name>
    <dbReference type="NCBI Taxonomy" id="667725"/>
    <lineage>
        <taxon>Eukaryota</taxon>
        <taxon>Ichthyosporea</taxon>
        <taxon>Ichthyophonida</taxon>
        <taxon>Sphaeroforma</taxon>
    </lineage>
</organism>
<proteinExistence type="predicted"/>
<reference evidence="1 2" key="1">
    <citation type="submission" date="2011-02" db="EMBL/GenBank/DDBJ databases">
        <title>The Genome Sequence of Sphaeroforma arctica JP610.</title>
        <authorList>
            <consortium name="The Broad Institute Genome Sequencing Platform"/>
            <person name="Russ C."/>
            <person name="Cuomo C."/>
            <person name="Young S.K."/>
            <person name="Zeng Q."/>
            <person name="Gargeya S."/>
            <person name="Alvarado L."/>
            <person name="Berlin A."/>
            <person name="Chapman S.B."/>
            <person name="Chen Z."/>
            <person name="Freedman E."/>
            <person name="Gellesch M."/>
            <person name="Goldberg J."/>
            <person name="Griggs A."/>
            <person name="Gujja S."/>
            <person name="Heilman E."/>
            <person name="Heiman D."/>
            <person name="Howarth C."/>
            <person name="Mehta T."/>
            <person name="Neiman D."/>
            <person name="Pearson M."/>
            <person name="Roberts A."/>
            <person name="Saif S."/>
            <person name="Shea T."/>
            <person name="Shenoy N."/>
            <person name="Sisk P."/>
            <person name="Stolte C."/>
            <person name="Sykes S."/>
            <person name="White J."/>
            <person name="Yandava C."/>
            <person name="Burger G."/>
            <person name="Gray M.W."/>
            <person name="Holland P.W.H."/>
            <person name="King N."/>
            <person name="Lang F.B.F."/>
            <person name="Roger A.J."/>
            <person name="Ruiz-Trillo I."/>
            <person name="Haas B."/>
            <person name="Nusbaum C."/>
            <person name="Birren B."/>
        </authorList>
    </citation>
    <scope>NUCLEOTIDE SEQUENCE [LARGE SCALE GENOMIC DNA]</scope>
    <source>
        <strain evidence="1 2">JP610</strain>
    </source>
</reference>
<dbReference type="AlphaFoldDB" id="A0A0L0EZ06"/>
<evidence type="ECO:0000313" key="2">
    <source>
        <dbReference type="Proteomes" id="UP000054560"/>
    </source>
</evidence>
<keyword evidence="2" id="KW-1185">Reference proteome</keyword>
<evidence type="ECO:0000313" key="1">
    <source>
        <dbReference type="EMBL" id="KNC69619.1"/>
    </source>
</evidence>
<dbReference type="Proteomes" id="UP000054560">
    <property type="component" value="Unassembled WGS sequence"/>
</dbReference>